<keyword evidence="2" id="KW-0677">Repeat</keyword>
<protein>
    <submittedName>
        <fullName evidence="7">5389_t:CDS:1</fullName>
    </submittedName>
</protein>
<comment type="caution">
    <text evidence="7">The sequence shown here is derived from an EMBL/GenBank/DDBJ whole genome shotgun (WGS) entry which is preliminary data.</text>
</comment>
<feature type="repeat" description="PPR" evidence="5">
    <location>
        <begin position="345"/>
        <end position="379"/>
    </location>
</feature>
<feature type="repeat" description="PPR" evidence="5">
    <location>
        <begin position="380"/>
        <end position="414"/>
    </location>
</feature>
<dbReference type="PROSITE" id="PS51375">
    <property type="entry name" value="PPR"/>
    <property type="match status" value="8"/>
</dbReference>
<feature type="region of interest" description="Disordered" evidence="6">
    <location>
        <begin position="38"/>
        <end position="65"/>
    </location>
</feature>
<evidence type="ECO:0000256" key="6">
    <source>
        <dbReference type="SAM" id="MobiDB-lite"/>
    </source>
</evidence>
<feature type="repeat" description="PPR" evidence="5">
    <location>
        <begin position="139"/>
        <end position="173"/>
    </location>
</feature>
<comment type="subunit">
    <text evidence="4">Binds to mitochondrial small subunit 15S rRNA.</text>
</comment>
<evidence type="ECO:0000256" key="3">
    <source>
        <dbReference type="ARBA" id="ARBA00044493"/>
    </source>
</evidence>
<gene>
    <name evidence="7" type="ORF">AMORRO_LOCUS698</name>
</gene>
<dbReference type="Gene3D" id="1.25.40.10">
    <property type="entry name" value="Tetratricopeptide repeat domain"/>
    <property type="match status" value="4"/>
</dbReference>
<proteinExistence type="inferred from homology"/>
<comment type="function">
    <text evidence="3">Regulates mitochondrial small subunit maturation by controlling 15S rRNA 5'-end processing. Localizes to the 5' precursor of the 15S rRNA in a position that is subsequently occupied by mS47 in the mature yeast mtSSU. Uses structure and sequence-specific RNA recognition, binding to a single-stranded region of the precursor and specifically recognizing bases -6 to -1. The exchange of Ccm1 for mS47 is coupled to the irreversible removal of precursor rRNA that is accompanied by conformational changes of the mitoribosomal proteins uS5m and mS26. These conformational changes signal completion of 5'-end rRNA processing through protection of the mature 5'-end of the 15S rRNA and stabilization of mS47. The removal of the 5' precursor together with the dissociation of Ccm1 may be catalyzed by the 5'-3' exoribonuclease Pet127. Involved in the specific removal of group I introns in mitochondrial encoded transcripts.</text>
</comment>
<feature type="repeat" description="PPR" evidence="5">
    <location>
        <begin position="283"/>
        <end position="317"/>
    </location>
</feature>
<dbReference type="PANTHER" id="PTHR47447:SF17">
    <property type="entry name" value="OS12G0638900 PROTEIN"/>
    <property type="match status" value="1"/>
</dbReference>
<dbReference type="NCBIfam" id="TIGR00756">
    <property type="entry name" value="PPR"/>
    <property type="match status" value="7"/>
</dbReference>
<evidence type="ECO:0000256" key="1">
    <source>
        <dbReference type="ARBA" id="ARBA00006192"/>
    </source>
</evidence>
<feature type="repeat" description="PPR" evidence="5">
    <location>
        <begin position="415"/>
        <end position="449"/>
    </location>
</feature>
<reference evidence="7" key="1">
    <citation type="submission" date="2021-06" db="EMBL/GenBank/DDBJ databases">
        <authorList>
            <person name="Kallberg Y."/>
            <person name="Tangrot J."/>
            <person name="Rosling A."/>
        </authorList>
    </citation>
    <scope>NUCLEOTIDE SEQUENCE</scope>
    <source>
        <strain evidence="7">CL551</strain>
    </source>
</reference>
<dbReference type="Proteomes" id="UP000789342">
    <property type="component" value="Unassembled WGS sequence"/>
</dbReference>
<dbReference type="OrthoDB" id="407658at2759"/>
<feature type="repeat" description="PPR" evidence="5">
    <location>
        <begin position="519"/>
        <end position="553"/>
    </location>
</feature>
<evidence type="ECO:0000256" key="4">
    <source>
        <dbReference type="ARBA" id="ARBA00044511"/>
    </source>
</evidence>
<dbReference type="EMBL" id="CAJVPV010000222">
    <property type="protein sequence ID" value="CAG8447316.1"/>
    <property type="molecule type" value="Genomic_DNA"/>
</dbReference>
<feature type="compositionally biased region" description="Polar residues" evidence="6">
    <location>
        <begin position="48"/>
        <end position="63"/>
    </location>
</feature>
<comment type="similarity">
    <text evidence="1">Belongs to the CCM1 family.</text>
</comment>
<dbReference type="InterPro" id="IPR002885">
    <property type="entry name" value="PPR_rpt"/>
</dbReference>
<feature type="repeat" description="PPR" evidence="5">
    <location>
        <begin position="174"/>
        <end position="208"/>
    </location>
</feature>
<accession>A0A9N8VGF5</accession>
<dbReference type="InterPro" id="IPR011990">
    <property type="entry name" value="TPR-like_helical_dom_sf"/>
</dbReference>
<keyword evidence="8" id="KW-1185">Reference proteome</keyword>
<evidence type="ECO:0000256" key="5">
    <source>
        <dbReference type="PROSITE-ProRule" id="PRU00708"/>
    </source>
</evidence>
<evidence type="ECO:0000313" key="8">
    <source>
        <dbReference type="Proteomes" id="UP000789342"/>
    </source>
</evidence>
<evidence type="ECO:0000256" key="2">
    <source>
        <dbReference type="ARBA" id="ARBA00022737"/>
    </source>
</evidence>
<dbReference type="PANTHER" id="PTHR47447">
    <property type="entry name" value="OS03G0856100 PROTEIN"/>
    <property type="match status" value="1"/>
</dbReference>
<sequence length="716" mass="82747">MIQERRDENNVEYMGNEEIDDSLLINRLSLNERQILEHESSNKDENSGNETANGIPTSPSSNEELQDPILIETEGRGSEEAWLSYKSLVNSNQLDKLDIKDFNRVLGLLKKSISSHPESHGRMLTILEDMQSVAKVEPDESTYNILMSMCLERKDFKGIKHYFKAMQQQNINPNTVTYNIIITAVVKLGKPGNAFALYDEMVKKGIERNHRTYTVLLQACAKKQSISRAKLLYEAMLKEGIKPDVVVYNARINVIARNARNIKELRPAFDIVEEMRQNHVNLTTSTYHILIKSLMEMNERTESLQLFNQMEYDQCLPDALILEGIGITGLQALIKMRDTYNMTPTTEDYNTFMNQALNESKFNDANEILKLMLKCGFKPSVSTYSIIINAHIRNGDVVRAMQLYEAMKRDNIQADSYIFSSLIVGHIAQGDVGRAFELYGDMLNSNIELNTLTINRMVDTASKLDDVSIVQKVFERLLNLTNPGKIAFEMVIWRIAQVGDRVKVDEYLSLMARRDHNINDETFRSIITGSCKGKHLREARFWYKRMIDLGLRPNHMLLSSLLKCHAESKDVEMTYVLWDDFHYFSILPDDEDIMFILLVCRETKSWQMENRVLEQLKELGYNVDTYKSEIESVKLDQSREITRGAIETWIKTRKPSDFGQKNRELKDAQVKLQKWAKNVGLKNELRLDKSAKNRIAQWLPYRKIEAMSREKKKPIE</sequence>
<organism evidence="7 8">
    <name type="scientific">Acaulospora morrowiae</name>
    <dbReference type="NCBI Taxonomy" id="94023"/>
    <lineage>
        <taxon>Eukaryota</taxon>
        <taxon>Fungi</taxon>
        <taxon>Fungi incertae sedis</taxon>
        <taxon>Mucoromycota</taxon>
        <taxon>Glomeromycotina</taxon>
        <taxon>Glomeromycetes</taxon>
        <taxon>Diversisporales</taxon>
        <taxon>Acaulosporaceae</taxon>
        <taxon>Acaulospora</taxon>
    </lineage>
</organism>
<dbReference type="Pfam" id="PF01535">
    <property type="entry name" value="PPR"/>
    <property type="match status" value="2"/>
</dbReference>
<evidence type="ECO:0000313" key="7">
    <source>
        <dbReference type="EMBL" id="CAG8447316.1"/>
    </source>
</evidence>
<name>A0A9N8VGF5_9GLOM</name>
<dbReference type="AlphaFoldDB" id="A0A9N8VGF5"/>
<feature type="repeat" description="PPR" evidence="5">
    <location>
        <begin position="209"/>
        <end position="243"/>
    </location>
</feature>
<dbReference type="Pfam" id="PF13041">
    <property type="entry name" value="PPR_2"/>
    <property type="match status" value="2"/>
</dbReference>